<name>A0A840B4W7_9SPHN</name>
<evidence type="ECO:0000313" key="1">
    <source>
        <dbReference type="EMBL" id="MBB3943554.1"/>
    </source>
</evidence>
<dbReference type="RefSeq" id="WP_183941852.1">
    <property type="nucleotide sequence ID" value="NZ_BAABBG010000005.1"/>
</dbReference>
<accession>A0A840B4W7</accession>
<evidence type="ECO:0008006" key="3">
    <source>
        <dbReference type="Google" id="ProtNLM"/>
    </source>
</evidence>
<dbReference type="InterPro" id="IPR021251">
    <property type="entry name" value="DUF2793"/>
</dbReference>
<comment type="caution">
    <text evidence="1">The sequence shown here is derived from an EMBL/GenBank/DDBJ whole genome shotgun (WGS) entry which is preliminary data.</text>
</comment>
<dbReference type="EMBL" id="JACIEA010000002">
    <property type="protein sequence ID" value="MBB3943554.1"/>
    <property type="molecule type" value="Genomic_DNA"/>
</dbReference>
<reference evidence="1 2" key="1">
    <citation type="submission" date="2020-08" db="EMBL/GenBank/DDBJ databases">
        <title>Genomic Encyclopedia of Type Strains, Phase IV (KMG-IV): sequencing the most valuable type-strain genomes for metagenomic binning, comparative biology and taxonomic classification.</title>
        <authorList>
            <person name="Goeker M."/>
        </authorList>
    </citation>
    <scope>NUCLEOTIDE SEQUENCE [LARGE SCALE GENOMIC DNA]</scope>
    <source>
        <strain evidence="1 2">DSM 29050</strain>
    </source>
</reference>
<keyword evidence="2" id="KW-1185">Reference proteome</keyword>
<organism evidence="1 2">
    <name type="scientific">Sphingorhabdus rigui</name>
    <dbReference type="NCBI Taxonomy" id="1282858"/>
    <lineage>
        <taxon>Bacteria</taxon>
        <taxon>Pseudomonadati</taxon>
        <taxon>Pseudomonadota</taxon>
        <taxon>Alphaproteobacteria</taxon>
        <taxon>Sphingomonadales</taxon>
        <taxon>Sphingomonadaceae</taxon>
        <taxon>Sphingorhabdus</taxon>
    </lineage>
</organism>
<dbReference type="Pfam" id="PF10983">
    <property type="entry name" value="DUF2793"/>
    <property type="match status" value="1"/>
</dbReference>
<dbReference type="AlphaFoldDB" id="A0A840B4W7"/>
<gene>
    <name evidence="1" type="ORF">GGR91_001812</name>
</gene>
<sequence length="149" mass="16015">MPVLETGRHNLPLLAVTQAQKETTHNEALVLIDALLHTAVEGVASTAPALTDSDVGKCWLVGSAATGLWANKSGQIAIWIGGDWRYLVAHDGMRLWNRSVGRDSIYTDGVWHSGPIITNPSGGAVVDTEARATLGVMLQYFRLIGILTR</sequence>
<evidence type="ECO:0000313" key="2">
    <source>
        <dbReference type="Proteomes" id="UP000581447"/>
    </source>
</evidence>
<dbReference type="Proteomes" id="UP000581447">
    <property type="component" value="Unassembled WGS sequence"/>
</dbReference>
<proteinExistence type="predicted"/>
<protein>
    <recommendedName>
        <fullName evidence="3">DUF2793 domain-containing protein</fullName>
    </recommendedName>
</protein>